<keyword evidence="5" id="KW-1185">Reference proteome</keyword>
<keyword evidence="1 2" id="KW-0238">DNA-binding</keyword>
<dbReference type="Gene3D" id="1.10.357.10">
    <property type="entry name" value="Tetracycline Repressor, domain 2"/>
    <property type="match status" value="1"/>
</dbReference>
<evidence type="ECO:0000256" key="2">
    <source>
        <dbReference type="PROSITE-ProRule" id="PRU00335"/>
    </source>
</evidence>
<comment type="caution">
    <text evidence="4">The sequence shown here is derived from an EMBL/GenBank/DDBJ whole genome shotgun (WGS) entry which is preliminary data.</text>
</comment>
<evidence type="ECO:0000313" key="4">
    <source>
        <dbReference type="EMBL" id="KEO54269.1"/>
    </source>
</evidence>
<evidence type="ECO:0000313" key="5">
    <source>
        <dbReference type="Proteomes" id="UP000027432"/>
    </source>
</evidence>
<feature type="domain" description="HTH tetR-type" evidence="3">
    <location>
        <begin position="10"/>
        <end position="70"/>
    </location>
</feature>
<dbReference type="InterPro" id="IPR009057">
    <property type="entry name" value="Homeodomain-like_sf"/>
</dbReference>
<dbReference type="AlphaFoldDB" id="A0A074JCL0"/>
<dbReference type="PRINTS" id="PR00455">
    <property type="entry name" value="HTHTETR"/>
</dbReference>
<dbReference type="PROSITE" id="PS50977">
    <property type="entry name" value="HTH_TETR_2"/>
    <property type="match status" value="1"/>
</dbReference>
<dbReference type="InterPro" id="IPR001647">
    <property type="entry name" value="HTH_TetR"/>
</dbReference>
<dbReference type="GO" id="GO:0003700">
    <property type="term" value="F:DNA-binding transcription factor activity"/>
    <property type="evidence" value="ECO:0007669"/>
    <property type="project" value="TreeGrafter"/>
</dbReference>
<dbReference type="Pfam" id="PF00440">
    <property type="entry name" value="TetR_N"/>
    <property type="match status" value="1"/>
</dbReference>
<dbReference type="PANTHER" id="PTHR30055:SF219">
    <property type="entry name" value="TRANSCRIPTIONAL REGULATORY PROTEIN"/>
    <property type="match status" value="1"/>
</dbReference>
<dbReference type="eggNOG" id="COG1309">
    <property type="taxonomic scope" value="Bacteria"/>
</dbReference>
<gene>
    <name evidence="4" type="ORF">TP2_04920</name>
</gene>
<dbReference type="SUPFAM" id="SSF48498">
    <property type="entry name" value="Tetracyclin repressor-like, C-terminal domain"/>
    <property type="match status" value="1"/>
</dbReference>
<dbReference type="SUPFAM" id="SSF46689">
    <property type="entry name" value="Homeodomain-like"/>
    <property type="match status" value="1"/>
</dbReference>
<feature type="DNA-binding region" description="H-T-H motif" evidence="2">
    <location>
        <begin position="33"/>
        <end position="52"/>
    </location>
</feature>
<dbReference type="InterPro" id="IPR015292">
    <property type="entry name" value="Tscrpt_reg_YbiH_C"/>
</dbReference>
<dbReference type="Pfam" id="PF09209">
    <property type="entry name" value="CecR_C"/>
    <property type="match status" value="1"/>
</dbReference>
<dbReference type="STRING" id="1353537.TP2_04920"/>
<dbReference type="OrthoDB" id="2356263at2"/>
<dbReference type="InterPro" id="IPR036271">
    <property type="entry name" value="Tet_transcr_reg_TetR-rel_C_sf"/>
</dbReference>
<proteinExistence type="predicted"/>
<organism evidence="4 5">
    <name type="scientific">Thioclava pacifica DSM 10166</name>
    <dbReference type="NCBI Taxonomy" id="1353537"/>
    <lineage>
        <taxon>Bacteria</taxon>
        <taxon>Pseudomonadati</taxon>
        <taxon>Pseudomonadota</taxon>
        <taxon>Alphaproteobacteria</taxon>
        <taxon>Rhodobacterales</taxon>
        <taxon>Paracoccaceae</taxon>
        <taxon>Thioclava</taxon>
    </lineage>
</organism>
<reference evidence="4 5" key="1">
    <citation type="submission" date="2013-07" db="EMBL/GenBank/DDBJ databases">
        <title>Thioclava pacifica DSM 10166 Genome Sequencing.</title>
        <authorList>
            <person name="Lai Q."/>
            <person name="Shao Z."/>
        </authorList>
    </citation>
    <scope>NUCLEOTIDE SEQUENCE [LARGE SCALE GENOMIC DNA]</scope>
    <source>
        <strain evidence="4 5">DSM 10166</strain>
    </source>
</reference>
<name>A0A074JCL0_9RHOB</name>
<dbReference type="EMBL" id="AUND01000012">
    <property type="protein sequence ID" value="KEO54269.1"/>
    <property type="molecule type" value="Genomic_DNA"/>
</dbReference>
<sequence>MDQVIAPPPKGTALALIDAAIALFGTKGFAATSTREIAERAGTNVASISYHFDGKEGLRRACAEEFVRRMHEILGPPVPLDGLTPEAAETVLKRLLHALTFRVLTESSIATMINFVVREISEKSETIDIFYNSLISIAHKRLSTLWSIAAGVPDDSPETALRAFSMIGQVLYFRLGSEIVLRRMGWAEMGSDQAEDIYRVLEGNLEALLAQARRATP</sequence>
<accession>A0A074JCL0</accession>
<evidence type="ECO:0000259" key="3">
    <source>
        <dbReference type="PROSITE" id="PS50977"/>
    </source>
</evidence>
<dbReference type="PANTHER" id="PTHR30055">
    <property type="entry name" value="HTH-TYPE TRANSCRIPTIONAL REGULATOR RUTR"/>
    <property type="match status" value="1"/>
</dbReference>
<protein>
    <recommendedName>
        <fullName evidence="3">HTH tetR-type domain-containing protein</fullName>
    </recommendedName>
</protein>
<dbReference type="InterPro" id="IPR050109">
    <property type="entry name" value="HTH-type_TetR-like_transc_reg"/>
</dbReference>
<dbReference type="Proteomes" id="UP000027432">
    <property type="component" value="Unassembled WGS sequence"/>
</dbReference>
<dbReference type="GO" id="GO:0000976">
    <property type="term" value="F:transcription cis-regulatory region binding"/>
    <property type="evidence" value="ECO:0007669"/>
    <property type="project" value="TreeGrafter"/>
</dbReference>
<evidence type="ECO:0000256" key="1">
    <source>
        <dbReference type="ARBA" id="ARBA00023125"/>
    </source>
</evidence>
<dbReference type="RefSeq" id="WP_051692301.1">
    <property type="nucleotide sequence ID" value="NZ_AUND01000012.1"/>
</dbReference>